<evidence type="ECO:0000313" key="1">
    <source>
        <dbReference type="EMBL" id="DAD84657.1"/>
    </source>
</evidence>
<accession>A0A8S5MQQ7</accession>
<reference evidence="1" key="1">
    <citation type="journal article" date="2021" name="Proc. Natl. Acad. Sci. U.S.A.">
        <title>A Catalog of Tens of Thousands of Viruses from Human Metagenomes Reveals Hidden Associations with Chronic Diseases.</title>
        <authorList>
            <person name="Tisza M.J."/>
            <person name="Buck C.B."/>
        </authorList>
    </citation>
    <scope>NUCLEOTIDE SEQUENCE</scope>
    <source>
        <strain evidence="1">CtqI92</strain>
    </source>
</reference>
<proteinExistence type="predicted"/>
<name>A0A8S5MQQ7_9CAUD</name>
<organism evidence="1">
    <name type="scientific">Caudovirales sp. ctqI92</name>
    <dbReference type="NCBI Taxonomy" id="2826785"/>
    <lineage>
        <taxon>Viruses</taxon>
        <taxon>Duplodnaviria</taxon>
        <taxon>Heunggongvirae</taxon>
        <taxon>Uroviricota</taxon>
        <taxon>Caudoviricetes</taxon>
    </lineage>
</organism>
<protein>
    <submittedName>
        <fullName evidence="1">Uncharacterized protein</fullName>
    </submittedName>
</protein>
<sequence>MPKYIGDSKVPVMEFCEYCWEVLNDDGACPTEGCVHNDLLNSDKDDTDATSPTQL</sequence>
<dbReference type="EMBL" id="BK014963">
    <property type="protein sequence ID" value="DAD84657.1"/>
    <property type="molecule type" value="Genomic_DNA"/>
</dbReference>